<feature type="region of interest" description="Disordered" evidence="17">
    <location>
        <begin position="13"/>
        <end position="117"/>
    </location>
</feature>
<evidence type="ECO:0000256" key="14">
    <source>
        <dbReference type="ARBA" id="ARBA00063541"/>
    </source>
</evidence>
<sequence>MTVVVSSALDILPKSNYPGNLERGWNDPPQFSYGLQKAGTPQRNLLNKRAAPPVPGTGAPPSMSPSSNPLAPPPCGVATPPPLPARPPLGCMATPPPSGPMRSQKRADSSQSESEPDVEVVMSVLKRALVSCRQTVKDQVCNDMGKRLYLLQDSWRTGRLSLPVRRRMYTLTQELKLRHWDVADEIHLSLMIDHVTEVGQWMVGVKRLIAETRNLSPELLEPLLSPEGPEQKSAAPVQDPVGYDQDSAEPGQGPPEAAQDLEGSNQDPKGLDQDSAVQNPVSHS</sequence>
<evidence type="ECO:0000256" key="2">
    <source>
        <dbReference type="ARBA" id="ARBA00004496"/>
    </source>
</evidence>
<keyword evidence="20" id="KW-1185">Reference proteome</keyword>
<comment type="function">
    <text evidence="12">Functional RNA which acts as a transcriptional coactivator that selectively enhances steroid receptor-mediated transactivation ligand-independently through a mechanism involving the modulating N-terminal domain (AF-1) of steroid receptors. Also mediates transcriptional coactivation of steroid receptors ligand-dependently through the steroid-binding domain (AF-2). Enhances cellular proliferation and differentiation and promotes apoptosis in vivo. May play a role in tumorigenesis.</text>
</comment>
<evidence type="ECO:0000256" key="3">
    <source>
        <dbReference type="ARBA" id="ARBA00022490"/>
    </source>
</evidence>
<dbReference type="FunFam" id="1.20.940.10:FF:000006">
    <property type="entry name" value="steroid receptor RNA activator 1"/>
    <property type="match status" value="1"/>
</dbReference>
<evidence type="ECO:0000256" key="10">
    <source>
        <dbReference type="ARBA" id="ARBA00023242"/>
    </source>
</evidence>
<evidence type="ECO:0000256" key="5">
    <source>
        <dbReference type="ARBA" id="ARBA00022703"/>
    </source>
</evidence>
<dbReference type="AlphaFoldDB" id="A0AAV6SGW4"/>
<organism evidence="19 20">
    <name type="scientific">Solea senegalensis</name>
    <name type="common">Senegalese sole</name>
    <dbReference type="NCBI Taxonomy" id="28829"/>
    <lineage>
        <taxon>Eukaryota</taxon>
        <taxon>Metazoa</taxon>
        <taxon>Chordata</taxon>
        <taxon>Craniata</taxon>
        <taxon>Vertebrata</taxon>
        <taxon>Euteleostomi</taxon>
        <taxon>Actinopterygii</taxon>
        <taxon>Neopterygii</taxon>
        <taxon>Teleostei</taxon>
        <taxon>Neoteleostei</taxon>
        <taxon>Acanthomorphata</taxon>
        <taxon>Carangaria</taxon>
        <taxon>Pleuronectiformes</taxon>
        <taxon>Pleuronectoidei</taxon>
        <taxon>Soleidae</taxon>
        <taxon>Solea</taxon>
    </lineage>
</organism>
<feature type="region of interest" description="Disordered" evidence="17">
    <location>
        <begin position="221"/>
        <end position="284"/>
    </location>
</feature>
<dbReference type="Proteomes" id="UP000693946">
    <property type="component" value="Linkage Group LG13"/>
</dbReference>
<dbReference type="Pfam" id="PF07304">
    <property type="entry name" value="SRA1"/>
    <property type="match status" value="1"/>
</dbReference>
<evidence type="ECO:0000256" key="11">
    <source>
        <dbReference type="ARBA" id="ARBA00023274"/>
    </source>
</evidence>
<comment type="similarity">
    <text evidence="13">Belongs to the SRA1 family.</text>
</comment>
<keyword evidence="3" id="KW-0963">Cytoplasm</keyword>
<evidence type="ECO:0000256" key="7">
    <source>
        <dbReference type="ARBA" id="ARBA00023159"/>
    </source>
</evidence>
<evidence type="ECO:0000256" key="8">
    <source>
        <dbReference type="ARBA" id="ARBA00023163"/>
    </source>
</evidence>
<protein>
    <recommendedName>
        <fullName evidence="15">Steroid receptor RNA activator 1</fullName>
    </recommendedName>
    <alternativeName>
        <fullName evidence="16">Steroid receptor RNA activator protein</fullName>
    </alternativeName>
</protein>
<feature type="domain" description="SRA1/Sec31" evidence="18">
    <location>
        <begin position="70"/>
        <end position="223"/>
    </location>
</feature>
<comment type="subunit">
    <text evidence="14">SRA1 RNA exists in a ribonucleoprotein complex containing NCOA1. The RNA also forms a complex with PUS1 and RARG in the nucleus. Interacts with AR.</text>
</comment>
<gene>
    <name evidence="19" type="ORF">JOB18_028919</name>
</gene>
<keyword evidence="8" id="KW-0804">Transcription</keyword>
<proteinExistence type="inferred from homology"/>
<evidence type="ECO:0000256" key="6">
    <source>
        <dbReference type="ARBA" id="ARBA00023015"/>
    </source>
</evidence>
<evidence type="ECO:0000313" key="20">
    <source>
        <dbReference type="Proteomes" id="UP000693946"/>
    </source>
</evidence>
<keyword evidence="5" id="KW-0053">Apoptosis</keyword>
<evidence type="ECO:0000256" key="15">
    <source>
        <dbReference type="ARBA" id="ARBA00073527"/>
    </source>
</evidence>
<feature type="compositionally biased region" description="Polar residues" evidence="17">
    <location>
        <begin position="275"/>
        <end position="284"/>
    </location>
</feature>
<comment type="caution">
    <text evidence="19">The sequence shown here is derived from an EMBL/GenBank/DDBJ whole genome shotgun (WGS) entry which is preliminary data.</text>
</comment>
<evidence type="ECO:0000259" key="18">
    <source>
        <dbReference type="Pfam" id="PF07304"/>
    </source>
</evidence>
<dbReference type="InterPro" id="IPR040243">
    <property type="entry name" value="Steroid_recept_RNA_1"/>
</dbReference>
<comment type="subcellular location">
    <subcellularLocation>
        <location evidence="2">Cytoplasm</location>
    </subcellularLocation>
    <subcellularLocation>
        <location evidence="1">Nucleus</location>
    </subcellularLocation>
</comment>
<dbReference type="PANTHER" id="PTHR18834">
    <property type="entry name" value="STEROID RECEPTOR RNA ACTIVATOR 1"/>
    <property type="match status" value="1"/>
</dbReference>
<evidence type="ECO:0000256" key="17">
    <source>
        <dbReference type="SAM" id="MobiDB-lite"/>
    </source>
</evidence>
<dbReference type="EMBL" id="JAGKHQ010000005">
    <property type="protein sequence ID" value="KAG7516322.1"/>
    <property type="molecule type" value="Genomic_DNA"/>
</dbReference>
<dbReference type="GO" id="GO:1990904">
    <property type="term" value="C:ribonucleoprotein complex"/>
    <property type="evidence" value="ECO:0007669"/>
    <property type="project" value="UniProtKB-KW"/>
</dbReference>
<evidence type="ECO:0000256" key="1">
    <source>
        <dbReference type="ARBA" id="ARBA00004123"/>
    </source>
</evidence>
<dbReference type="PANTHER" id="PTHR18834:SF2">
    <property type="entry name" value="STEROID RECEPTOR RNA ACTIVATOR 1"/>
    <property type="match status" value="1"/>
</dbReference>
<keyword evidence="10" id="KW-0539">Nucleus</keyword>
<evidence type="ECO:0000256" key="9">
    <source>
        <dbReference type="ARBA" id="ARBA00023170"/>
    </source>
</evidence>
<evidence type="ECO:0000313" key="19">
    <source>
        <dbReference type="EMBL" id="KAG7516322.1"/>
    </source>
</evidence>
<evidence type="ECO:0000256" key="16">
    <source>
        <dbReference type="ARBA" id="ARBA00081120"/>
    </source>
</evidence>
<feature type="compositionally biased region" description="Pro residues" evidence="17">
    <location>
        <begin position="70"/>
        <end position="87"/>
    </location>
</feature>
<keyword evidence="4" id="KW-0597">Phosphoprotein</keyword>
<dbReference type="GO" id="GO:0005737">
    <property type="term" value="C:cytoplasm"/>
    <property type="evidence" value="ECO:0007669"/>
    <property type="project" value="UniProtKB-SubCell"/>
</dbReference>
<keyword evidence="6" id="KW-0805">Transcription regulation</keyword>
<accession>A0AAV6SGW4</accession>
<dbReference type="GO" id="GO:0006357">
    <property type="term" value="P:regulation of transcription by RNA polymerase II"/>
    <property type="evidence" value="ECO:0007669"/>
    <property type="project" value="InterPro"/>
</dbReference>
<reference evidence="19 20" key="1">
    <citation type="journal article" date="2021" name="Sci. Rep.">
        <title>Chromosome anchoring in Senegalese sole (Solea senegalensis) reveals sex-associated markers and genome rearrangements in flatfish.</title>
        <authorList>
            <person name="Guerrero-Cozar I."/>
            <person name="Gomez-Garrido J."/>
            <person name="Berbel C."/>
            <person name="Martinez-Blanch J.F."/>
            <person name="Alioto T."/>
            <person name="Claros M.G."/>
            <person name="Gagnaire P.A."/>
            <person name="Manchado M."/>
        </authorList>
    </citation>
    <scope>NUCLEOTIDE SEQUENCE [LARGE SCALE GENOMIC DNA]</scope>
    <source>
        <strain evidence="19">Sse05_10M</strain>
    </source>
</reference>
<evidence type="ECO:0000256" key="4">
    <source>
        <dbReference type="ARBA" id="ARBA00022553"/>
    </source>
</evidence>
<dbReference type="GO" id="GO:0005634">
    <property type="term" value="C:nucleus"/>
    <property type="evidence" value="ECO:0007669"/>
    <property type="project" value="UniProtKB-SubCell"/>
</dbReference>
<keyword evidence="11" id="KW-0687">Ribonucleoprotein</keyword>
<evidence type="ECO:0000256" key="13">
    <source>
        <dbReference type="ARBA" id="ARBA00061450"/>
    </source>
</evidence>
<dbReference type="GO" id="GO:0003713">
    <property type="term" value="F:transcription coactivator activity"/>
    <property type="evidence" value="ECO:0007669"/>
    <property type="project" value="InterPro"/>
</dbReference>
<keyword evidence="9" id="KW-0675">Receptor</keyword>
<keyword evidence="7" id="KW-0010">Activator</keyword>
<evidence type="ECO:0000256" key="12">
    <source>
        <dbReference type="ARBA" id="ARBA00059202"/>
    </source>
</evidence>
<name>A0AAV6SGW4_SOLSE</name>
<dbReference type="InterPro" id="IPR009917">
    <property type="entry name" value="SRA1/Sec31"/>
</dbReference>
<dbReference type="GO" id="GO:0006915">
    <property type="term" value="P:apoptotic process"/>
    <property type="evidence" value="ECO:0007669"/>
    <property type="project" value="UniProtKB-KW"/>
</dbReference>